<evidence type="ECO:0000313" key="12">
    <source>
        <dbReference type="EMBL" id="KAA1011189.1"/>
    </source>
</evidence>
<feature type="region of interest" description="Disordered" evidence="9">
    <location>
        <begin position="165"/>
        <end position="206"/>
    </location>
</feature>
<keyword evidence="8" id="KW-0963">Cytoplasm</keyword>
<dbReference type="EC" id="2.1.1.63" evidence="8"/>
<dbReference type="GO" id="GO:0003908">
    <property type="term" value="F:methylated-DNA-[protein]-cysteine S-methyltransferase activity"/>
    <property type="evidence" value="ECO:0007669"/>
    <property type="project" value="UniProtKB-UniRule"/>
</dbReference>
<feature type="active site" description="Nucleophile; methyl group acceptor" evidence="8">
    <location>
        <position position="130"/>
    </location>
</feature>
<evidence type="ECO:0000256" key="5">
    <source>
        <dbReference type="ARBA" id="ARBA00022763"/>
    </source>
</evidence>
<evidence type="ECO:0000256" key="7">
    <source>
        <dbReference type="ARBA" id="ARBA00049348"/>
    </source>
</evidence>
<keyword evidence="3 8" id="KW-0489">Methyltransferase</keyword>
<comment type="miscellaneous">
    <text evidence="8">This enzyme catalyzes only one turnover and therefore is not strictly catalytic. According to one definition, an enzyme is a biocatalyst that acts repeatedly and over many reaction cycles.</text>
</comment>
<dbReference type="InterPro" id="IPR014048">
    <property type="entry name" value="MethylDNA_cys_MeTrfase_DNA-bd"/>
</dbReference>
<keyword evidence="4 8" id="KW-0808">Transferase</keyword>
<comment type="subcellular location">
    <subcellularLocation>
        <location evidence="8">Cytoplasm</location>
    </subcellularLocation>
</comment>
<name>A0A5B0H7R0_9BURK</name>
<proteinExistence type="inferred from homology"/>
<feature type="compositionally biased region" description="Polar residues" evidence="9">
    <location>
        <begin position="197"/>
        <end position="206"/>
    </location>
</feature>
<feature type="compositionally biased region" description="Polar residues" evidence="9">
    <location>
        <begin position="165"/>
        <end position="178"/>
    </location>
</feature>
<evidence type="ECO:0000259" key="11">
    <source>
        <dbReference type="Pfam" id="PF02870"/>
    </source>
</evidence>
<comment type="catalytic activity">
    <reaction evidence="1 8">
        <text>a 4-O-methyl-thymidine in DNA + L-cysteinyl-[protein] = a thymidine in DNA + S-methyl-L-cysteinyl-[protein]</text>
        <dbReference type="Rhea" id="RHEA:53428"/>
        <dbReference type="Rhea" id="RHEA-COMP:10131"/>
        <dbReference type="Rhea" id="RHEA-COMP:10132"/>
        <dbReference type="Rhea" id="RHEA-COMP:13555"/>
        <dbReference type="Rhea" id="RHEA-COMP:13556"/>
        <dbReference type="ChEBI" id="CHEBI:29950"/>
        <dbReference type="ChEBI" id="CHEBI:82612"/>
        <dbReference type="ChEBI" id="CHEBI:137386"/>
        <dbReference type="ChEBI" id="CHEBI:137387"/>
        <dbReference type="EC" id="2.1.1.63"/>
    </reaction>
</comment>
<keyword evidence="6 8" id="KW-0234">DNA repair</keyword>
<keyword evidence="13" id="KW-1185">Reference proteome</keyword>
<keyword evidence="5 8" id="KW-0227">DNA damage</keyword>
<dbReference type="PANTHER" id="PTHR10815:SF5">
    <property type="entry name" value="METHYLATED-DNA--PROTEIN-CYSTEINE METHYLTRANSFERASE"/>
    <property type="match status" value="1"/>
</dbReference>
<evidence type="ECO:0000313" key="13">
    <source>
        <dbReference type="Proteomes" id="UP000325273"/>
    </source>
</evidence>
<dbReference type="InterPro" id="IPR023546">
    <property type="entry name" value="MGMT"/>
</dbReference>
<dbReference type="InterPro" id="IPR036217">
    <property type="entry name" value="MethylDNA_cys_MeTrfase_DNAb"/>
</dbReference>
<evidence type="ECO:0000256" key="9">
    <source>
        <dbReference type="SAM" id="MobiDB-lite"/>
    </source>
</evidence>
<evidence type="ECO:0000256" key="4">
    <source>
        <dbReference type="ARBA" id="ARBA00022679"/>
    </source>
</evidence>
<feature type="domain" description="Methylguanine DNA methyltransferase ribonuclease-like" evidence="11">
    <location>
        <begin position="5"/>
        <end position="75"/>
    </location>
</feature>
<dbReference type="Gene3D" id="1.10.10.10">
    <property type="entry name" value="Winged helix-like DNA-binding domain superfamily/Winged helix DNA-binding domain"/>
    <property type="match status" value="1"/>
</dbReference>
<dbReference type="Gene3D" id="3.30.160.70">
    <property type="entry name" value="Methylated DNA-protein cysteine methyltransferase domain"/>
    <property type="match status" value="1"/>
</dbReference>
<dbReference type="InterPro" id="IPR008332">
    <property type="entry name" value="MethylG_MeTrfase_N"/>
</dbReference>
<gene>
    <name evidence="12" type="ORF">FVF58_17555</name>
</gene>
<evidence type="ECO:0000256" key="1">
    <source>
        <dbReference type="ARBA" id="ARBA00001286"/>
    </source>
</evidence>
<evidence type="ECO:0000256" key="6">
    <source>
        <dbReference type="ARBA" id="ARBA00023204"/>
    </source>
</evidence>
<dbReference type="SUPFAM" id="SSF53155">
    <property type="entry name" value="Methylated DNA-protein cysteine methyltransferase domain"/>
    <property type="match status" value="1"/>
</dbReference>
<dbReference type="GO" id="GO:0005737">
    <property type="term" value="C:cytoplasm"/>
    <property type="evidence" value="ECO:0007669"/>
    <property type="project" value="UniProtKB-SubCell"/>
</dbReference>
<organism evidence="12 13">
    <name type="scientific">Paraburkholderia panacisoli</name>
    <dbReference type="NCBI Taxonomy" id="2603818"/>
    <lineage>
        <taxon>Bacteria</taxon>
        <taxon>Pseudomonadati</taxon>
        <taxon>Pseudomonadota</taxon>
        <taxon>Betaproteobacteria</taxon>
        <taxon>Burkholderiales</taxon>
        <taxon>Burkholderiaceae</taxon>
        <taxon>Paraburkholderia</taxon>
    </lineage>
</organism>
<comment type="catalytic activity">
    <reaction evidence="7 8">
        <text>a 6-O-methyl-2'-deoxyguanosine in DNA + L-cysteinyl-[protein] = S-methyl-L-cysteinyl-[protein] + a 2'-deoxyguanosine in DNA</text>
        <dbReference type="Rhea" id="RHEA:24000"/>
        <dbReference type="Rhea" id="RHEA-COMP:10131"/>
        <dbReference type="Rhea" id="RHEA-COMP:10132"/>
        <dbReference type="Rhea" id="RHEA-COMP:11367"/>
        <dbReference type="Rhea" id="RHEA-COMP:11368"/>
        <dbReference type="ChEBI" id="CHEBI:29950"/>
        <dbReference type="ChEBI" id="CHEBI:82612"/>
        <dbReference type="ChEBI" id="CHEBI:85445"/>
        <dbReference type="ChEBI" id="CHEBI:85448"/>
        <dbReference type="EC" id="2.1.1.63"/>
    </reaction>
</comment>
<dbReference type="AlphaFoldDB" id="A0A5B0H7R0"/>
<dbReference type="PANTHER" id="PTHR10815">
    <property type="entry name" value="METHYLATED-DNA--PROTEIN-CYSTEINE METHYLTRANSFERASE"/>
    <property type="match status" value="1"/>
</dbReference>
<evidence type="ECO:0000256" key="3">
    <source>
        <dbReference type="ARBA" id="ARBA00022603"/>
    </source>
</evidence>
<sequence>MTYAYKLMDSPVGQLKLVANGEHLAAILWENDKPNRVRLGDLSEENGRPVLVETERQLKEYFAGTRQAFDLALDFQGTEFQKKVWHALLTIPFGQTRSYAEIARQIGNVNAVRAVGAANGRNPISIVAPCHRVIGASGELTGFAGGLANKMLLLSLEAGQTSLEAAASTQTHAQTPTQARPVATKTDAKPARHAPSHGTQASLFGN</sequence>
<reference evidence="12 13" key="1">
    <citation type="submission" date="2019-08" db="EMBL/GenBank/DDBJ databases">
        <title>Paraburkholderia sp. DCY113.</title>
        <authorList>
            <person name="Kang J."/>
        </authorList>
    </citation>
    <scope>NUCLEOTIDE SEQUENCE [LARGE SCALE GENOMIC DNA]</scope>
    <source>
        <strain evidence="12 13">DCY113</strain>
    </source>
</reference>
<dbReference type="HAMAP" id="MF_00772">
    <property type="entry name" value="OGT"/>
    <property type="match status" value="1"/>
</dbReference>
<dbReference type="InterPro" id="IPR036631">
    <property type="entry name" value="MGMT_N_sf"/>
</dbReference>
<accession>A0A5B0H7R0</accession>
<dbReference type="RefSeq" id="WP_149671134.1">
    <property type="nucleotide sequence ID" value="NZ_VTUZ01000010.1"/>
</dbReference>
<dbReference type="InterPro" id="IPR036388">
    <property type="entry name" value="WH-like_DNA-bd_sf"/>
</dbReference>
<evidence type="ECO:0000256" key="2">
    <source>
        <dbReference type="ARBA" id="ARBA00008711"/>
    </source>
</evidence>
<protein>
    <recommendedName>
        <fullName evidence="8">Methylated-DNA--protein-cysteine methyltransferase</fullName>
        <ecNumber evidence="8">2.1.1.63</ecNumber>
    </recommendedName>
    <alternativeName>
        <fullName evidence="8">6-O-methylguanine-DNA methyltransferase</fullName>
        <shortName evidence="8">MGMT</shortName>
    </alternativeName>
    <alternativeName>
        <fullName evidence="8">O-6-methylguanine-DNA-alkyltransferase</fullName>
    </alternativeName>
</protein>
<dbReference type="EMBL" id="VTUZ01000010">
    <property type="protein sequence ID" value="KAA1011189.1"/>
    <property type="molecule type" value="Genomic_DNA"/>
</dbReference>
<evidence type="ECO:0000256" key="8">
    <source>
        <dbReference type="HAMAP-Rule" id="MF_00772"/>
    </source>
</evidence>
<comment type="similarity">
    <text evidence="2 8">Belongs to the MGMT family.</text>
</comment>
<dbReference type="SUPFAM" id="SSF46767">
    <property type="entry name" value="Methylated DNA-protein cysteine methyltransferase, C-terminal domain"/>
    <property type="match status" value="1"/>
</dbReference>
<dbReference type="Pfam" id="PF02870">
    <property type="entry name" value="Methyltransf_1N"/>
    <property type="match status" value="1"/>
</dbReference>
<dbReference type="Proteomes" id="UP000325273">
    <property type="component" value="Unassembled WGS sequence"/>
</dbReference>
<dbReference type="GO" id="GO:0032259">
    <property type="term" value="P:methylation"/>
    <property type="evidence" value="ECO:0007669"/>
    <property type="project" value="UniProtKB-KW"/>
</dbReference>
<comment type="function">
    <text evidence="8">Involved in the cellular defense against the biological effects of O6-methylguanine (O6-MeG) and O4-methylthymine (O4-MeT) in DNA. Repairs the methylated nucleobase in DNA by stoichiometrically transferring the methyl group to a cysteine residue in the enzyme. This is a suicide reaction: the enzyme is irreversibly inactivated.</text>
</comment>
<comment type="caution">
    <text evidence="12">The sequence shown here is derived from an EMBL/GenBank/DDBJ whole genome shotgun (WGS) entry which is preliminary data.</text>
</comment>
<evidence type="ECO:0000259" key="10">
    <source>
        <dbReference type="Pfam" id="PF01035"/>
    </source>
</evidence>
<dbReference type="GO" id="GO:0006307">
    <property type="term" value="P:DNA alkylation repair"/>
    <property type="evidence" value="ECO:0007669"/>
    <property type="project" value="UniProtKB-UniRule"/>
</dbReference>
<dbReference type="FunFam" id="1.10.10.10:FF:000214">
    <property type="entry name" value="Methylated-DNA--protein-cysteine methyltransferase"/>
    <property type="match status" value="1"/>
</dbReference>
<dbReference type="CDD" id="cd06445">
    <property type="entry name" value="ATase"/>
    <property type="match status" value="1"/>
</dbReference>
<dbReference type="NCBIfam" id="TIGR00589">
    <property type="entry name" value="ogt"/>
    <property type="match status" value="1"/>
</dbReference>
<feature type="domain" description="Methylated-DNA-[protein]-cysteine S-methyltransferase DNA binding" evidence="10">
    <location>
        <begin position="79"/>
        <end position="158"/>
    </location>
</feature>
<dbReference type="Pfam" id="PF01035">
    <property type="entry name" value="DNA_binding_1"/>
    <property type="match status" value="1"/>
</dbReference>